<dbReference type="RefSeq" id="WP_002995303.1">
    <property type="nucleotide sequence ID" value="NZ_GL379770.1"/>
</dbReference>
<comment type="caution">
    <text evidence="2">The sequence shown here is derived from an EMBL/GenBank/DDBJ whole genome shotgun (WGS) entry which is preliminary data.</text>
</comment>
<keyword evidence="3" id="KW-1185">Reference proteome</keyword>
<feature type="signal peptide" evidence="1">
    <location>
        <begin position="1"/>
        <end position="23"/>
    </location>
</feature>
<proteinExistence type="predicted"/>
<dbReference type="AlphaFoldDB" id="D7VS49"/>
<dbReference type="Proteomes" id="UP000006258">
    <property type="component" value="Unassembled WGS sequence"/>
</dbReference>
<gene>
    <name evidence="2" type="ORF">HMPREF0766_13803</name>
</gene>
<evidence type="ECO:0000313" key="2">
    <source>
        <dbReference type="EMBL" id="EFK56600.1"/>
    </source>
</evidence>
<name>D7VS49_SPHSI</name>
<keyword evidence="1" id="KW-0732">Signal</keyword>
<protein>
    <submittedName>
        <fullName evidence="2">Uncharacterized protein</fullName>
    </submittedName>
</protein>
<dbReference type="HOGENOM" id="CLU_1776262_0_0_10"/>
<evidence type="ECO:0000256" key="1">
    <source>
        <dbReference type="SAM" id="SignalP"/>
    </source>
</evidence>
<dbReference type="EMBL" id="ACHA02000012">
    <property type="protein sequence ID" value="EFK56600.1"/>
    <property type="molecule type" value="Genomic_DNA"/>
</dbReference>
<sequence length="146" mass="16621">MKTIQQLFLGLLVLLFNQNVCFAQQPKFKVYGGKIIVGDRMLGKIYEEEYKPMMDSLNNNLKKNPNDTTSLFYAAMIISVSNNFFAKPYQRTEGALENLLKAKNLIEKASGMGMQSLNFKILKAQIYRDIAYSTLVTNFGCLVKKK</sequence>
<evidence type="ECO:0000313" key="3">
    <source>
        <dbReference type="Proteomes" id="UP000006258"/>
    </source>
</evidence>
<feature type="chain" id="PRO_5003107312" evidence="1">
    <location>
        <begin position="24"/>
        <end position="146"/>
    </location>
</feature>
<dbReference type="GeneID" id="95430992"/>
<dbReference type="STRING" id="525373.HMPREF0766_13803"/>
<accession>D7VS49</accession>
<organism evidence="2 3">
    <name type="scientific">Sphingobacterium spiritivorum ATCC 33861</name>
    <dbReference type="NCBI Taxonomy" id="525373"/>
    <lineage>
        <taxon>Bacteria</taxon>
        <taxon>Pseudomonadati</taxon>
        <taxon>Bacteroidota</taxon>
        <taxon>Sphingobacteriia</taxon>
        <taxon>Sphingobacteriales</taxon>
        <taxon>Sphingobacteriaceae</taxon>
        <taxon>Sphingobacterium</taxon>
    </lineage>
</organism>
<dbReference type="OrthoDB" id="795509at2"/>
<reference evidence="2" key="1">
    <citation type="submission" date="2010-07" db="EMBL/GenBank/DDBJ databases">
        <authorList>
            <person name="Muzny D."/>
            <person name="Qin X."/>
            <person name="Buhay C."/>
            <person name="Dugan-Rocha S."/>
            <person name="Ding Y."/>
            <person name="Chen G."/>
            <person name="Hawes A."/>
            <person name="Holder M."/>
            <person name="Jhangiani S."/>
            <person name="Johnson A."/>
            <person name="Khan Z."/>
            <person name="Li Z."/>
            <person name="Liu W."/>
            <person name="Liu X."/>
            <person name="Perez L."/>
            <person name="Shen H."/>
            <person name="Wang Q."/>
            <person name="Watt J."/>
            <person name="Xi L."/>
            <person name="Xin Y."/>
            <person name="Zhou J."/>
            <person name="Deng J."/>
            <person name="Jiang H."/>
            <person name="Liu Y."/>
            <person name="Qu J."/>
            <person name="Song X.-Z."/>
            <person name="Zhang L."/>
            <person name="Villasana D."/>
            <person name="Johnson A."/>
            <person name="Liu J."/>
            <person name="Liyanage D."/>
            <person name="Lorensuhewa L."/>
            <person name="Robinson T."/>
            <person name="Song A."/>
            <person name="Song B.-B."/>
            <person name="Dinh H."/>
            <person name="Thornton R."/>
            <person name="Coyle M."/>
            <person name="Francisco L."/>
            <person name="Jackson L."/>
            <person name="Javaid M."/>
            <person name="Korchina V."/>
            <person name="Kovar C."/>
            <person name="Mata R."/>
            <person name="Mathew T."/>
            <person name="Ngo R."/>
            <person name="Nguyen L."/>
            <person name="Nguyen N."/>
            <person name="Okwuonu G."/>
            <person name="Ongeri F."/>
            <person name="Pham C."/>
            <person name="Simmons D."/>
            <person name="Wilczek-Boney K."/>
            <person name="Hale W."/>
            <person name="Jakkamsetti A."/>
            <person name="Pham P."/>
            <person name="Ruth R."/>
            <person name="San Lucas F."/>
            <person name="Warren J."/>
            <person name="Zhang J."/>
            <person name="Zhao Z."/>
            <person name="Zhou C."/>
            <person name="Zhu D."/>
            <person name="Lee S."/>
            <person name="Bess C."/>
            <person name="Blankenburg K."/>
            <person name="Forbes L."/>
            <person name="Fu Q."/>
            <person name="Gubbala S."/>
            <person name="Hirani K."/>
            <person name="Jayaseelan J.C."/>
            <person name="Lara F."/>
            <person name="Munidasa M."/>
            <person name="Palculict T."/>
            <person name="Patil S."/>
            <person name="Pu L.-L."/>
            <person name="Saada N."/>
            <person name="Tang L."/>
            <person name="Weissenberger G."/>
            <person name="Zhu Y."/>
            <person name="Hemphill L."/>
            <person name="Shang Y."/>
            <person name="Youmans B."/>
            <person name="Ayvaz T."/>
            <person name="Ross M."/>
            <person name="Santibanez J."/>
            <person name="Aqrawi P."/>
            <person name="Gross S."/>
            <person name="Joshi V."/>
            <person name="Fowler G."/>
            <person name="Nazareth L."/>
            <person name="Reid J."/>
            <person name="Worley K."/>
            <person name="Petrosino J."/>
            <person name="Highlander S."/>
            <person name="Gibbs R."/>
        </authorList>
    </citation>
    <scope>NUCLEOTIDE SEQUENCE [LARGE SCALE GENOMIC DNA]</scope>
    <source>
        <strain evidence="2">ATCC 33861</strain>
    </source>
</reference>